<gene>
    <name evidence="2" type="ORF">HMPREF9018_1867</name>
</gene>
<protein>
    <submittedName>
        <fullName evidence="2">Uncharacterized protein</fullName>
    </submittedName>
</protein>
<name>E1GY88_9BACT</name>
<evidence type="ECO:0000313" key="3">
    <source>
        <dbReference type="Proteomes" id="UP000016016"/>
    </source>
</evidence>
<sequence>RKKEEAKVDTNPIESSERTKPETKNRLVTDERYEELKKRMRAKLRGQLNLGVAPEMLAIGAEMAVYRIEKGARAFGAYAKEMISDLGDAIRPYLKALYNDARDLPEMAELSKEMTFYSDVSAFDVDTIGNDGEEVDRLSDFYANEKDANRAIKELCQGWSY</sequence>
<proteinExistence type="predicted"/>
<organism evidence="2 3">
    <name type="scientific">Prevotella amnii CRIS 21A-A</name>
    <dbReference type="NCBI Taxonomy" id="679191"/>
    <lineage>
        <taxon>Bacteria</taxon>
        <taxon>Pseudomonadati</taxon>
        <taxon>Bacteroidota</taxon>
        <taxon>Bacteroidia</taxon>
        <taxon>Bacteroidales</taxon>
        <taxon>Prevotellaceae</taxon>
        <taxon>Prevotella</taxon>
    </lineage>
</organism>
<dbReference type="RefSeq" id="WP_008450999.1">
    <property type="nucleotide sequence ID" value="NZ_ADFQ01000105.1"/>
</dbReference>
<dbReference type="Proteomes" id="UP000016016">
    <property type="component" value="Unassembled WGS sequence"/>
</dbReference>
<dbReference type="EMBL" id="ADFQ01000105">
    <property type="protein sequence ID" value="EFN90298.1"/>
    <property type="molecule type" value="Genomic_DNA"/>
</dbReference>
<accession>E1GY88</accession>
<evidence type="ECO:0000313" key="2">
    <source>
        <dbReference type="EMBL" id="EFN90298.1"/>
    </source>
</evidence>
<evidence type="ECO:0000256" key="1">
    <source>
        <dbReference type="SAM" id="MobiDB-lite"/>
    </source>
</evidence>
<dbReference type="eggNOG" id="COG0827">
    <property type="taxonomic scope" value="Bacteria"/>
</dbReference>
<feature type="region of interest" description="Disordered" evidence="1">
    <location>
        <begin position="1"/>
        <end position="27"/>
    </location>
</feature>
<feature type="non-terminal residue" evidence="2">
    <location>
        <position position="1"/>
    </location>
</feature>
<reference evidence="2 3" key="1">
    <citation type="submission" date="2010-09" db="EMBL/GenBank/DDBJ databases">
        <authorList>
            <person name="Harkins D.M."/>
            <person name="Madupu R."/>
            <person name="Durkin A.S."/>
            <person name="Torralba M."/>
            <person name="Methe B."/>
            <person name="Sutton G.G."/>
            <person name="Nelson K.E."/>
        </authorList>
    </citation>
    <scope>NUCLEOTIDE SEQUENCE [LARGE SCALE GENOMIC DNA]</scope>
    <source>
        <strain evidence="2 3">CRIS 21A-A</strain>
    </source>
</reference>
<comment type="caution">
    <text evidence="2">The sequence shown here is derived from an EMBL/GenBank/DDBJ whole genome shotgun (WGS) entry which is preliminary data.</text>
</comment>
<dbReference type="AlphaFoldDB" id="E1GY88"/>
<feature type="compositionally biased region" description="Basic and acidic residues" evidence="1">
    <location>
        <begin position="15"/>
        <end position="27"/>
    </location>
</feature>